<dbReference type="Proteomes" id="UP001595693">
    <property type="component" value="Unassembled WGS sequence"/>
</dbReference>
<dbReference type="PANTHER" id="PTHR38104">
    <property type="match status" value="1"/>
</dbReference>
<comment type="caution">
    <text evidence="2">The sequence shown here is derived from an EMBL/GenBank/DDBJ whole genome shotgun (WGS) entry which is preliminary data.</text>
</comment>
<organism evidence="2 3">
    <name type="scientific">Acidovorax facilis</name>
    <dbReference type="NCBI Taxonomy" id="12917"/>
    <lineage>
        <taxon>Bacteria</taxon>
        <taxon>Pseudomonadati</taxon>
        <taxon>Pseudomonadota</taxon>
        <taxon>Betaproteobacteria</taxon>
        <taxon>Burkholderiales</taxon>
        <taxon>Comamonadaceae</taxon>
        <taxon>Acidovorax</taxon>
    </lineage>
</organism>
<protein>
    <submittedName>
        <fullName evidence="2">Sigma-E factor negative regulatory protein</fullName>
    </submittedName>
</protein>
<dbReference type="CDD" id="cd16328">
    <property type="entry name" value="RseA_N"/>
    <property type="match status" value="1"/>
</dbReference>
<dbReference type="PANTHER" id="PTHR38104:SF1">
    <property type="entry name" value="ANTI-SIGMA-E FACTOR RSEA"/>
    <property type="match status" value="1"/>
</dbReference>
<sequence>MNNAVRSDGLVGGAVVAEISRREQLSALADGQLHGDEVADALAYAAQAEGHATWQLYHLVGDVLRSSDLAQPANPNFMARLRDELAKEGPVVRPAAAVVPQVDVVAPAMAEAANASVFRWKMVAGFASLAAVAAIGWTSLATLQGNGAPGATGGAQLAISPESGANGPSSGAPVVAVADADGGAQVMIRDPRLDELLAAHKQFGSTSALQMPAGFLRNATFETPSR</sequence>
<dbReference type="Pfam" id="PF03872">
    <property type="entry name" value="RseA_N"/>
    <property type="match status" value="1"/>
</dbReference>
<gene>
    <name evidence="2" type="ORF">ACFOW3_04390</name>
</gene>
<evidence type="ECO:0000313" key="2">
    <source>
        <dbReference type="EMBL" id="MFC3933859.1"/>
    </source>
</evidence>
<keyword evidence="3" id="KW-1185">Reference proteome</keyword>
<dbReference type="RefSeq" id="WP_055399462.1">
    <property type="nucleotide sequence ID" value="NZ_JAMXAX010000019.1"/>
</dbReference>
<reference evidence="3" key="1">
    <citation type="journal article" date="2019" name="Int. J. Syst. Evol. Microbiol.">
        <title>The Global Catalogue of Microorganisms (GCM) 10K type strain sequencing project: providing services to taxonomists for standard genome sequencing and annotation.</title>
        <authorList>
            <consortium name="The Broad Institute Genomics Platform"/>
            <consortium name="The Broad Institute Genome Sequencing Center for Infectious Disease"/>
            <person name="Wu L."/>
            <person name="Ma J."/>
        </authorList>
    </citation>
    <scope>NUCLEOTIDE SEQUENCE [LARGE SCALE GENOMIC DNA]</scope>
    <source>
        <strain evidence="3">CCUG 2113</strain>
    </source>
</reference>
<feature type="domain" description="Anti sigma-E protein RseA N-terminal" evidence="1">
    <location>
        <begin position="22"/>
        <end position="97"/>
    </location>
</feature>
<dbReference type="SUPFAM" id="SSF89069">
    <property type="entry name" value="N-terminal, cytoplasmic domain of anti-sigmaE factor RseA"/>
    <property type="match status" value="1"/>
</dbReference>
<dbReference type="InterPro" id="IPR005572">
    <property type="entry name" value="Anti-sigma_E_RseA_N"/>
</dbReference>
<name>A0ABV8D5M9_9BURK</name>
<evidence type="ECO:0000313" key="3">
    <source>
        <dbReference type="Proteomes" id="UP001595693"/>
    </source>
</evidence>
<dbReference type="Gene3D" id="1.10.10.880">
    <property type="entry name" value="Anti sigma-E protein RseA, N-terminal domain"/>
    <property type="match status" value="1"/>
</dbReference>
<dbReference type="InterPro" id="IPR036147">
    <property type="entry name" value="Anti-sigma_E_RseA_N_sf"/>
</dbReference>
<dbReference type="EMBL" id="JBHSAJ010000006">
    <property type="protein sequence ID" value="MFC3933859.1"/>
    <property type="molecule type" value="Genomic_DNA"/>
</dbReference>
<evidence type="ECO:0000259" key="1">
    <source>
        <dbReference type="Pfam" id="PF03872"/>
    </source>
</evidence>
<dbReference type="InterPro" id="IPR052383">
    <property type="entry name" value="Anti-sigma-E_RseA-like"/>
</dbReference>
<accession>A0ABV8D5M9</accession>
<proteinExistence type="predicted"/>